<sequence length="202" mass="22260">MAKRSIKTKTMKYEPLRIKTISVSQPQGPQGLKAYKDYELDGYNDQLGPQFFKTDSVHTISIPHVKGLPHGAETNSDVPFFLTHLLAVAMNQTRPEEETILRTNKPDLVFYDSADWIPEIAKPVSAKIVCYNTFSAASIALTLVPAAEREIIDGKEMSAEELAKPPLGYPSSKVVLLVHEAKASYGGDTRALVLSSMGKLLR</sequence>
<gene>
    <name evidence="1" type="ORF">DARMORV10_C04P53840.1</name>
</gene>
<dbReference type="Proteomes" id="UP001295469">
    <property type="component" value="Chromosome C04"/>
</dbReference>
<name>A0A816K3W8_BRANA</name>
<dbReference type="Gene3D" id="3.40.50.2000">
    <property type="entry name" value="Glycogen Phosphorylase B"/>
    <property type="match status" value="1"/>
</dbReference>
<reference evidence="1" key="1">
    <citation type="submission" date="2021-01" db="EMBL/GenBank/DDBJ databases">
        <authorList>
            <consortium name="Genoscope - CEA"/>
            <person name="William W."/>
        </authorList>
    </citation>
    <scope>NUCLEOTIDE SEQUENCE</scope>
</reference>
<accession>A0A816K3W8</accession>
<organism evidence="1">
    <name type="scientific">Brassica napus</name>
    <name type="common">Rape</name>
    <dbReference type="NCBI Taxonomy" id="3708"/>
    <lineage>
        <taxon>Eukaryota</taxon>
        <taxon>Viridiplantae</taxon>
        <taxon>Streptophyta</taxon>
        <taxon>Embryophyta</taxon>
        <taxon>Tracheophyta</taxon>
        <taxon>Spermatophyta</taxon>
        <taxon>Magnoliopsida</taxon>
        <taxon>eudicotyledons</taxon>
        <taxon>Gunneridae</taxon>
        <taxon>Pentapetalae</taxon>
        <taxon>rosids</taxon>
        <taxon>malvids</taxon>
        <taxon>Brassicales</taxon>
        <taxon>Brassicaceae</taxon>
        <taxon>Brassiceae</taxon>
        <taxon>Brassica</taxon>
    </lineage>
</organism>
<dbReference type="AlphaFoldDB" id="A0A816K3W8"/>
<dbReference type="SUPFAM" id="SSF53756">
    <property type="entry name" value="UDP-Glycosyltransferase/glycogen phosphorylase"/>
    <property type="match status" value="1"/>
</dbReference>
<protein>
    <submittedName>
        <fullName evidence="1">(rape) hypothetical protein</fullName>
    </submittedName>
</protein>
<dbReference type="EMBL" id="HG994368">
    <property type="protein sequence ID" value="CAF1861352.1"/>
    <property type="molecule type" value="Genomic_DNA"/>
</dbReference>
<proteinExistence type="predicted"/>
<evidence type="ECO:0000313" key="1">
    <source>
        <dbReference type="EMBL" id="CAF1861352.1"/>
    </source>
</evidence>